<dbReference type="GO" id="GO:0043758">
    <property type="term" value="F:acetate-CoA ligase (ADP-forming) activity"/>
    <property type="evidence" value="ECO:0007669"/>
    <property type="project" value="InterPro"/>
</dbReference>
<dbReference type="Pfam" id="PF13549">
    <property type="entry name" value="ATP-grasp_5"/>
    <property type="match status" value="1"/>
</dbReference>
<dbReference type="InterPro" id="IPR003781">
    <property type="entry name" value="CoA-bd"/>
</dbReference>
<dbReference type="SUPFAM" id="SSF51735">
    <property type="entry name" value="NAD(P)-binding Rossmann-fold domains"/>
    <property type="match status" value="1"/>
</dbReference>
<dbReference type="InterPro" id="IPR032875">
    <property type="entry name" value="Succ_CoA_lig_flav_dom"/>
</dbReference>
<dbReference type="GO" id="GO:0046872">
    <property type="term" value="F:metal ion binding"/>
    <property type="evidence" value="ECO:0007669"/>
    <property type="project" value="InterPro"/>
</dbReference>
<dbReference type="SUPFAM" id="SSF52210">
    <property type="entry name" value="Succinyl-CoA synthetase domains"/>
    <property type="match status" value="2"/>
</dbReference>
<dbReference type="InterPro" id="IPR016102">
    <property type="entry name" value="Succinyl-CoA_synth-like"/>
</dbReference>
<keyword evidence="1" id="KW-0436">Ligase</keyword>
<comment type="caution">
    <text evidence="6">The sequence shown here is derived from an EMBL/GenBank/DDBJ whole genome shotgun (WGS) entry which is preliminary data.</text>
</comment>
<dbReference type="EMBL" id="MGBR01000001">
    <property type="protein sequence ID" value="OGK74016.1"/>
    <property type="molecule type" value="Genomic_DNA"/>
</dbReference>
<dbReference type="SUPFAM" id="SSF56059">
    <property type="entry name" value="Glutathione synthetase ATP-binding domain-like"/>
    <property type="match status" value="1"/>
</dbReference>
<evidence type="ECO:0000256" key="4">
    <source>
        <dbReference type="PROSITE-ProRule" id="PRU00409"/>
    </source>
</evidence>
<dbReference type="SMART" id="SM00881">
    <property type="entry name" value="CoA_binding"/>
    <property type="match status" value="1"/>
</dbReference>
<gene>
    <name evidence="6" type="ORF">A3K52_04560</name>
</gene>
<dbReference type="InterPro" id="IPR011761">
    <property type="entry name" value="ATP-grasp"/>
</dbReference>
<sequence>MSLQSFFNPSSVAIVGVSEDVKKVGYLVARSLLNQGYKGEVYFINPKYKELLGKQVYPSLASVGKQVDLVVLAVPGDIALKMLDEVKENGCKNVVIFAAGFKETSEQGALKEEVLAQKIKKYDLNLLGPNCIGFVSTVSGTNVTFLKHSAPVGNIGCISQSGALGSLMVDYMADHKNFGFSYFISLGNKTAFDECDALEFLSEEKNTAVIAMYLEDVKDGKRFMKVLREVACKKPVVILKSGSTEEGSKAAVSHTGSMMGDDAIYSSVFEQCGAIRAKQLFEFMALLKLYAYERAPISKDILILSNAGGVGVLLTDELIKRNMSLVTITEEVKQGIVKSMGSGRVSFHNPIDLLGDASAFHYKSAIRATMKEKRTGAVVILLTPQANTEIEETASVIADAQDWFDTPIYPIFMGEKSVGHSHTFFEEKKIASFSSYDFLPIAIAKIIAYKDWLEEEKNSKSQISNPNQIPIRHLVDQIPNGKKLLNLSESMNLLQEIGVPTVKLHLISNKDELIQKAKELGYPLVAKIASDSITHKTDVKGIVTGIHDEEELIKAWKDLTSVTGDEHIYVQKQVKGHELIVGAKRDHIFGPVVLVGLGGVYAELLQEVARFVYPFDEAVFQRNIMATKMKKLIVGFRGSKPIDISKLFMVASLIGKLFAENPELMELDINPLMIVEGESFAVDGRVVLK</sequence>
<dbReference type="Gene3D" id="3.40.50.720">
    <property type="entry name" value="NAD(P)-binding Rossmann-like Domain"/>
    <property type="match status" value="1"/>
</dbReference>
<organism evidence="6 7">
    <name type="scientific">Candidatus Roizmanbacteria bacterium RIFOXYD1_FULL_38_12</name>
    <dbReference type="NCBI Taxonomy" id="1802093"/>
    <lineage>
        <taxon>Bacteria</taxon>
        <taxon>Candidatus Roizmaniibacteriota</taxon>
    </lineage>
</organism>
<evidence type="ECO:0000256" key="1">
    <source>
        <dbReference type="ARBA" id="ARBA00022598"/>
    </source>
</evidence>
<dbReference type="Gene3D" id="3.30.1490.20">
    <property type="entry name" value="ATP-grasp fold, A domain"/>
    <property type="match status" value="1"/>
</dbReference>
<dbReference type="Pfam" id="PF13607">
    <property type="entry name" value="Succ_CoA_lig"/>
    <property type="match status" value="1"/>
</dbReference>
<dbReference type="Pfam" id="PF19045">
    <property type="entry name" value="Ligase_CoA_2"/>
    <property type="match status" value="1"/>
</dbReference>
<evidence type="ECO:0000256" key="3">
    <source>
        <dbReference type="ARBA" id="ARBA00022840"/>
    </source>
</evidence>
<dbReference type="PROSITE" id="PS50975">
    <property type="entry name" value="ATP_GRASP"/>
    <property type="match status" value="1"/>
</dbReference>
<dbReference type="Proteomes" id="UP000177050">
    <property type="component" value="Unassembled WGS sequence"/>
</dbReference>
<dbReference type="InterPro" id="IPR051538">
    <property type="entry name" value="Acyl-CoA_Synth/Transferase"/>
</dbReference>
<evidence type="ECO:0000259" key="5">
    <source>
        <dbReference type="PROSITE" id="PS50975"/>
    </source>
</evidence>
<dbReference type="PANTHER" id="PTHR43334">
    <property type="entry name" value="ACETATE--COA LIGASE [ADP-FORMING]"/>
    <property type="match status" value="1"/>
</dbReference>
<proteinExistence type="predicted"/>
<evidence type="ECO:0000313" key="6">
    <source>
        <dbReference type="EMBL" id="OGK74016.1"/>
    </source>
</evidence>
<dbReference type="InterPro" id="IPR043938">
    <property type="entry name" value="Ligase_CoA_dom"/>
</dbReference>
<keyword evidence="2 4" id="KW-0547">Nucleotide-binding</keyword>
<dbReference type="PANTHER" id="PTHR43334:SF1">
    <property type="entry name" value="3-HYDROXYPROPIONATE--COA LIGASE [ADP-FORMING]"/>
    <property type="match status" value="1"/>
</dbReference>
<dbReference type="Gene3D" id="3.30.470.20">
    <property type="entry name" value="ATP-grasp fold, B domain"/>
    <property type="match status" value="1"/>
</dbReference>
<accession>A0A1F7L1S3</accession>
<dbReference type="Gene3D" id="3.40.50.261">
    <property type="entry name" value="Succinyl-CoA synthetase domains"/>
    <property type="match status" value="2"/>
</dbReference>
<dbReference type="Pfam" id="PF13380">
    <property type="entry name" value="CoA_binding_2"/>
    <property type="match status" value="1"/>
</dbReference>
<name>A0A1F7L1S3_9BACT</name>
<dbReference type="InterPro" id="IPR013815">
    <property type="entry name" value="ATP_grasp_subdomain_1"/>
</dbReference>
<dbReference type="InterPro" id="IPR036291">
    <property type="entry name" value="NAD(P)-bd_dom_sf"/>
</dbReference>
<feature type="domain" description="ATP-grasp" evidence="5">
    <location>
        <begin position="491"/>
        <end position="527"/>
    </location>
</feature>
<keyword evidence="3 4" id="KW-0067">ATP-binding</keyword>
<reference evidence="6 7" key="1">
    <citation type="journal article" date="2016" name="Nat. Commun.">
        <title>Thousands of microbial genomes shed light on interconnected biogeochemical processes in an aquifer system.</title>
        <authorList>
            <person name="Anantharaman K."/>
            <person name="Brown C.T."/>
            <person name="Hug L.A."/>
            <person name="Sharon I."/>
            <person name="Castelle C.J."/>
            <person name="Probst A.J."/>
            <person name="Thomas B.C."/>
            <person name="Singh A."/>
            <person name="Wilkins M.J."/>
            <person name="Karaoz U."/>
            <person name="Brodie E.L."/>
            <person name="Williams K.H."/>
            <person name="Hubbard S.S."/>
            <person name="Banfield J.F."/>
        </authorList>
    </citation>
    <scope>NUCLEOTIDE SEQUENCE [LARGE SCALE GENOMIC DNA]</scope>
</reference>
<evidence type="ECO:0000313" key="7">
    <source>
        <dbReference type="Proteomes" id="UP000177050"/>
    </source>
</evidence>
<evidence type="ECO:0000256" key="2">
    <source>
        <dbReference type="ARBA" id="ARBA00022741"/>
    </source>
</evidence>
<dbReference type="GO" id="GO:0005524">
    <property type="term" value="F:ATP binding"/>
    <property type="evidence" value="ECO:0007669"/>
    <property type="project" value="UniProtKB-UniRule"/>
</dbReference>
<protein>
    <recommendedName>
        <fullName evidence="5">ATP-grasp domain-containing protein</fullName>
    </recommendedName>
</protein>
<dbReference type="AlphaFoldDB" id="A0A1F7L1S3"/>